<dbReference type="HOGENOM" id="CLU_176013_1_1_4"/>
<dbReference type="EMBL" id="CP000089">
    <property type="protein sequence ID" value="AAZ48879.1"/>
    <property type="molecule type" value="Genomic_DNA"/>
</dbReference>
<dbReference type="STRING" id="159087.Daro_4153"/>
<evidence type="ECO:0008006" key="3">
    <source>
        <dbReference type="Google" id="ProtNLM"/>
    </source>
</evidence>
<name>Q477V2_DECAR</name>
<protein>
    <recommendedName>
        <fullName evidence="3">Secreted protein</fullName>
    </recommendedName>
</protein>
<feature type="chain" id="PRO_5004232924" description="Secreted protein" evidence="1">
    <location>
        <begin position="21"/>
        <end position="63"/>
    </location>
</feature>
<sequence length="63" mass="7221">MLIRCLSIFALFFASAVAIAEPAPWYWWVSQLDGTRVCNQTSLGSGWTWEPTPFKDARCRVRL</sequence>
<dbReference type="eggNOG" id="ENOG5033D9G">
    <property type="taxonomic scope" value="Bacteria"/>
</dbReference>
<reference evidence="2" key="1">
    <citation type="submission" date="2005-08" db="EMBL/GenBank/DDBJ databases">
        <title>Complete sequence of Dechloromonas aromatica RCB.</title>
        <authorList>
            <person name="Salinero K.K."/>
            <person name="Copeland A."/>
            <person name="Lucas S."/>
            <person name="Lapidus A."/>
            <person name="Barry K."/>
            <person name="Detter J.C."/>
            <person name="Glavina T."/>
            <person name="Hammon N."/>
            <person name="Israni S."/>
            <person name="Pitluck S."/>
            <person name="Di Bartolo G."/>
            <person name="Trong S."/>
            <person name="Schmutz J."/>
            <person name="Larimer F."/>
            <person name="Land M."/>
            <person name="Ivanova N."/>
            <person name="Richardson P."/>
        </authorList>
    </citation>
    <scope>NUCLEOTIDE SEQUENCE</scope>
    <source>
        <strain evidence="2">RCB</strain>
    </source>
</reference>
<dbReference type="OrthoDB" id="6089671at2"/>
<organism evidence="2">
    <name type="scientific">Dechloromonas aromatica (strain RCB)</name>
    <dbReference type="NCBI Taxonomy" id="159087"/>
    <lineage>
        <taxon>Bacteria</taxon>
        <taxon>Pseudomonadati</taxon>
        <taxon>Pseudomonadota</taxon>
        <taxon>Betaproteobacteria</taxon>
        <taxon>Rhodocyclales</taxon>
        <taxon>Azonexaceae</taxon>
        <taxon>Dechloromonas</taxon>
    </lineage>
</organism>
<feature type="signal peptide" evidence="1">
    <location>
        <begin position="1"/>
        <end position="20"/>
    </location>
</feature>
<dbReference type="AlphaFoldDB" id="Q477V2"/>
<evidence type="ECO:0000256" key="1">
    <source>
        <dbReference type="SAM" id="SignalP"/>
    </source>
</evidence>
<proteinExistence type="predicted"/>
<gene>
    <name evidence="2" type="ordered locus">Daro_4153</name>
</gene>
<accession>Q477V2</accession>
<evidence type="ECO:0000313" key="2">
    <source>
        <dbReference type="EMBL" id="AAZ48879.1"/>
    </source>
</evidence>
<dbReference type="KEGG" id="dar:Daro_4153"/>
<keyword evidence="1" id="KW-0732">Signal</keyword>